<dbReference type="OrthoDB" id="2798046at2759"/>
<proteinExistence type="predicted"/>
<sequence length="326" mass="37269">MSPFLVWNLYHAYLDGPSLVGATLKLKVYDYEYTDRDHHVTTGTVNVALWLFPVLSRVTSGSWLTIRLGDFRILVYTSERTPDWIVQIRRNIFDTTCCGEIIRLDDLKLRTTLSKPNPVVNIEEDEAECVCGDEKEDEDDTLGLEGKVPEVQLEQPPTEGVIDGHAIKWHMVNSRRRMYVFRDVVAQLRRDIDGDGGSFRMPIKDCSWIKMPAVGKQESYVNHLISWKAMLAIARLPFDLYRIYRDPMSAVDIIVSSCDITFDHFRLRDAELGRECSRAITFFIATSMNCLLICLLRPLQLLSVETSIALCACTKYTRVRNTTCAS</sequence>
<name>A0A0C2XQF0_AMAMK</name>
<gene>
    <name evidence="1" type="ORF">M378DRAFT_65784</name>
</gene>
<accession>A0A0C2XQF0</accession>
<dbReference type="EMBL" id="KN818222">
    <property type="protein sequence ID" value="KIL71433.1"/>
    <property type="molecule type" value="Genomic_DNA"/>
</dbReference>
<dbReference type="Proteomes" id="UP000054549">
    <property type="component" value="Unassembled WGS sequence"/>
</dbReference>
<protein>
    <submittedName>
        <fullName evidence="1">Uncharacterized protein</fullName>
    </submittedName>
</protein>
<dbReference type="HOGENOM" id="CLU_852517_0_0_1"/>
<reference evidence="1 2" key="1">
    <citation type="submission" date="2014-04" db="EMBL/GenBank/DDBJ databases">
        <title>Evolutionary Origins and Diversification of the Mycorrhizal Mutualists.</title>
        <authorList>
            <consortium name="DOE Joint Genome Institute"/>
            <consortium name="Mycorrhizal Genomics Consortium"/>
            <person name="Kohler A."/>
            <person name="Kuo A."/>
            <person name="Nagy L.G."/>
            <person name="Floudas D."/>
            <person name="Copeland A."/>
            <person name="Barry K.W."/>
            <person name="Cichocki N."/>
            <person name="Veneault-Fourrey C."/>
            <person name="LaButti K."/>
            <person name="Lindquist E.A."/>
            <person name="Lipzen A."/>
            <person name="Lundell T."/>
            <person name="Morin E."/>
            <person name="Murat C."/>
            <person name="Riley R."/>
            <person name="Ohm R."/>
            <person name="Sun H."/>
            <person name="Tunlid A."/>
            <person name="Henrissat B."/>
            <person name="Grigoriev I.V."/>
            <person name="Hibbett D.S."/>
            <person name="Martin F."/>
        </authorList>
    </citation>
    <scope>NUCLEOTIDE SEQUENCE [LARGE SCALE GENOMIC DNA]</scope>
    <source>
        <strain evidence="1 2">Koide BX008</strain>
    </source>
</reference>
<dbReference type="AlphaFoldDB" id="A0A0C2XQF0"/>
<evidence type="ECO:0000313" key="1">
    <source>
        <dbReference type="EMBL" id="KIL71433.1"/>
    </source>
</evidence>
<organism evidence="1 2">
    <name type="scientific">Amanita muscaria (strain Koide BX008)</name>
    <dbReference type="NCBI Taxonomy" id="946122"/>
    <lineage>
        <taxon>Eukaryota</taxon>
        <taxon>Fungi</taxon>
        <taxon>Dikarya</taxon>
        <taxon>Basidiomycota</taxon>
        <taxon>Agaricomycotina</taxon>
        <taxon>Agaricomycetes</taxon>
        <taxon>Agaricomycetidae</taxon>
        <taxon>Agaricales</taxon>
        <taxon>Pluteineae</taxon>
        <taxon>Amanitaceae</taxon>
        <taxon>Amanita</taxon>
    </lineage>
</organism>
<keyword evidence="2" id="KW-1185">Reference proteome</keyword>
<evidence type="ECO:0000313" key="2">
    <source>
        <dbReference type="Proteomes" id="UP000054549"/>
    </source>
</evidence>
<dbReference type="InParanoid" id="A0A0C2XQF0"/>